<dbReference type="CDD" id="cd09274">
    <property type="entry name" value="RNase_HI_RT_Ty3"/>
    <property type="match status" value="1"/>
</dbReference>
<dbReference type="Gene3D" id="3.30.420.10">
    <property type="entry name" value="Ribonuclease H-like superfamily/Ribonuclease H"/>
    <property type="match status" value="1"/>
</dbReference>
<dbReference type="Gene3D" id="1.10.340.70">
    <property type="match status" value="1"/>
</dbReference>
<evidence type="ECO:0000256" key="5">
    <source>
        <dbReference type="ARBA" id="ARBA00022801"/>
    </source>
</evidence>
<dbReference type="Pfam" id="PF17917">
    <property type="entry name" value="RT_RNaseH"/>
    <property type="match status" value="1"/>
</dbReference>
<dbReference type="InterPro" id="IPR012337">
    <property type="entry name" value="RNaseH-like_sf"/>
</dbReference>
<dbReference type="InterPro" id="IPR001584">
    <property type="entry name" value="Integrase_cat-core"/>
</dbReference>
<dbReference type="GO" id="GO:0004519">
    <property type="term" value="F:endonuclease activity"/>
    <property type="evidence" value="ECO:0007669"/>
    <property type="project" value="UniProtKB-KW"/>
</dbReference>
<dbReference type="InterPro" id="IPR036397">
    <property type="entry name" value="RNaseH_sf"/>
</dbReference>
<dbReference type="Gene3D" id="3.30.70.270">
    <property type="match status" value="1"/>
</dbReference>
<dbReference type="AlphaFoldDB" id="A0A8H8NQ46"/>
<dbReference type="PANTHER" id="PTHR37984:SF5">
    <property type="entry name" value="PROTEIN NYNRIN-LIKE"/>
    <property type="match status" value="1"/>
</dbReference>
<dbReference type="Pfam" id="PF17921">
    <property type="entry name" value="Integrase_H2C2"/>
    <property type="match status" value="1"/>
</dbReference>
<gene>
    <name evidence="9" type="ORF">RhiXN_04669</name>
</gene>
<reference evidence="9" key="1">
    <citation type="submission" date="2020-05" db="EMBL/GenBank/DDBJ databases">
        <title>Evolutionary and genomic comparisons of hybrid uninucleate and nonhybrid Rhizoctonia fungi.</title>
        <authorList>
            <person name="Li C."/>
            <person name="Chen X."/>
        </authorList>
    </citation>
    <scope>NUCLEOTIDE SEQUENCE</scope>
    <source>
        <strain evidence="9">AG-1 IA</strain>
    </source>
</reference>
<evidence type="ECO:0000259" key="8">
    <source>
        <dbReference type="PROSITE" id="PS50994"/>
    </source>
</evidence>
<sequence>MLWLKKHNPQISWEKHTLVFNSVYCSNNCLSTPAVLELKAVEEIPLPYQEFAKVFSEEESSKLPPHCPYDIAIELLPDAKPQHGPIYSLGPREDAKLKETIEKQLKAGLIRPSKSPMASPILFVKKKNGKLRIRLGHQSKVTSAMNWSIPKNVKNIQEFLGFVNFYRQFIPNFGNMAQPLYNLLKKDSLWKWESAEQQSFDGLKMSYCDASDYATGAILSQCNSEGKLAPVAYLSKSLSPAKKNYDIFDKELLAVIRAFKEWHYLLEGLELPVQVLTDHKNLEPGAQNKKADILSRQYDLVPLEGGVENQVLLKLELFISAITPDQEINNLIGEAIYEDDRLKEILHKLQNKDKVVDWELKEGLLWYQGKIFVLKDETIRNLILESRHNALAAGHPGQARTLELVSRNYYWPSLKKFVNSYVSHFKTCIWSKPTNQVPIGLLKPLQIPECPWEDIAYDMIVGLPMSEGFDAIFTVIDRFSKMVHFIPTQSTASAINIANLFMLYIWKLHGLPRSTVSNRGPNFNTKFIRHLYKRLDIKPTFSTAYHPQTEGQTEWIQQEAEVFICMFGNHCQLDWVSLLPIAEFALNNLKQTSTGKSPFQVCYGLNPQFSVGQKLDETVPNADKHAEFLEKGYDEVKAALSLSQCCTPL</sequence>
<keyword evidence="3" id="KW-0540">Nuclease</keyword>
<dbReference type="PROSITE" id="PS50994">
    <property type="entry name" value="INTEGRASE"/>
    <property type="match status" value="1"/>
</dbReference>
<protein>
    <submittedName>
        <fullName evidence="9">Retrotransposable element Tf2 protein</fullName>
    </submittedName>
</protein>
<keyword evidence="1" id="KW-0808">Transferase</keyword>
<dbReference type="KEGG" id="rsx:RhiXN_04669"/>
<dbReference type="EMBL" id="CP059659">
    <property type="protein sequence ID" value="QRW16668.1"/>
    <property type="molecule type" value="Genomic_DNA"/>
</dbReference>
<dbReference type="GO" id="GO:0003964">
    <property type="term" value="F:RNA-directed DNA polymerase activity"/>
    <property type="evidence" value="ECO:0007669"/>
    <property type="project" value="UniProtKB-KW"/>
</dbReference>
<dbReference type="InterPro" id="IPR043128">
    <property type="entry name" value="Rev_trsase/Diguanyl_cyclase"/>
</dbReference>
<dbReference type="PANTHER" id="PTHR37984">
    <property type="entry name" value="PROTEIN CBG26694"/>
    <property type="match status" value="1"/>
</dbReference>
<dbReference type="Proteomes" id="UP000650533">
    <property type="component" value="Chromosome 2"/>
</dbReference>
<dbReference type="InterPro" id="IPR041588">
    <property type="entry name" value="Integrase_H2C2"/>
</dbReference>
<dbReference type="GO" id="GO:0005634">
    <property type="term" value="C:nucleus"/>
    <property type="evidence" value="ECO:0007669"/>
    <property type="project" value="UniProtKB-ARBA"/>
</dbReference>
<accession>A0A8H8NQ46</accession>
<dbReference type="InterPro" id="IPR043502">
    <property type="entry name" value="DNA/RNA_pol_sf"/>
</dbReference>
<keyword evidence="7" id="KW-0695">RNA-directed DNA polymerase</keyword>
<proteinExistence type="predicted"/>
<feature type="domain" description="Integrase catalytic" evidence="8">
    <location>
        <begin position="447"/>
        <end position="606"/>
    </location>
</feature>
<dbReference type="GeneID" id="67026949"/>
<evidence type="ECO:0000256" key="7">
    <source>
        <dbReference type="ARBA" id="ARBA00022918"/>
    </source>
</evidence>
<keyword evidence="4" id="KW-0255">Endonuclease</keyword>
<dbReference type="InterPro" id="IPR050951">
    <property type="entry name" value="Retrovirus_Pol_polyprotein"/>
</dbReference>
<evidence type="ECO:0000256" key="6">
    <source>
        <dbReference type="ARBA" id="ARBA00022884"/>
    </source>
</evidence>
<dbReference type="FunFam" id="3.30.70.270:FF:000063">
    <property type="entry name" value="Zinc knuckle domaincontaining protein"/>
    <property type="match status" value="1"/>
</dbReference>
<dbReference type="Gene3D" id="3.10.10.10">
    <property type="entry name" value="HIV Type 1 Reverse Transcriptase, subunit A, domain 1"/>
    <property type="match status" value="1"/>
</dbReference>
<keyword evidence="2" id="KW-0548">Nucleotidyltransferase</keyword>
<dbReference type="GO" id="GO:0003723">
    <property type="term" value="F:RNA binding"/>
    <property type="evidence" value="ECO:0007669"/>
    <property type="project" value="UniProtKB-KW"/>
</dbReference>
<dbReference type="GO" id="GO:0016787">
    <property type="term" value="F:hydrolase activity"/>
    <property type="evidence" value="ECO:0007669"/>
    <property type="project" value="UniProtKB-KW"/>
</dbReference>
<keyword evidence="6" id="KW-0694">RNA-binding</keyword>
<name>A0A8H8NQ46_9AGAM</name>
<dbReference type="GO" id="GO:0015074">
    <property type="term" value="P:DNA integration"/>
    <property type="evidence" value="ECO:0007669"/>
    <property type="project" value="InterPro"/>
</dbReference>
<keyword evidence="5" id="KW-0378">Hydrolase</keyword>
<dbReference type="InterPro" id="IPR041373">
    <property type="entry name" value="RT_RNaseH"/>
</dbReference>
<evidence type="ECO:0000313" key="10">
    <source>
        <dbReference type="Proteomes" id="UP000650533"/>
    </source>
</evidence>
<dbReference type="SUPFAM" id="SSF53098">
    <property type="entry name" value="Ribonuclease H-like"/>
    <property type="match status" value="1"/>
</dbReference>
<dbReference type="SUPFAM" id="SSF56672">
    <property type="entry name" value="DNA/RNA polymerases"/>
    <property type="match status" value="1"/>
</dbReference>
<organism evidence="9 10">
    <name type="scientific">Rhizoctonia solani</name>
    <dbReference type="NCBI Taxonomy" id="456999"/>
    <lineage>
        <taxon>Eukaryota</taxon>
        <taxon>Fungi</taxon>
        <taxon>Dikarya</taxon>
        <taxon>Basidiomycota</taxon>
        <taxon>Agaricomycotina</taxon>
        <taxon>Agaricomycetes</taxon>
        <taxon>Cantharellales</taxon>
        <taxon>Ceratobasidiaceae</taxon>
        <taxon>Rhizoctonia</taxon>
    </lineage>
</organism>
<evidence type="ECO:0000256" key="2">
    <source>
        <dbReference type="ARBA" id="ARBA00022695"/>
    </source>
</evidence>
<evidence type="ECO:0000313" key="9">
    <source>
        <dbReference type="EMBL" id="QRW16668.1"/>
    </source>
</evidence>
<evidence type="ECO:0000256" key="4">
    <source>
        <dbReference type="ARBA" id="ARBA00022759"/>
    </source>
</evidence>
<evidence type="ECO:0000256" key="3">
    <source>
        <dbReference type="ARBA" id="ARBA00022722"/>
    </source>
</evidence>
<dbReference type="RefSeq" id="XP_043176905.1">
    <property type="nucleotide sequence ID" value="XM_043324486.1"/>
</dbReference>
<evidence type="ECO:0000256" key="1">
    <source>
        <dbReference type="ARBA" id="ARBA00022679"/>
    </source>
</evidence>